<organism evidence="3 4">
    <name type="scientific">Venturia nashicola</name>
    <dbReference type="NCBI Taxonomy" id="86259"/>
    <lineage>
        <taxon>Eukaryota</taxon>
        <taxon>Fungi</taxon>
        <taxon>Dikarya</taxon>
        <taxon>Ascomycota</taxon>
        <taxon>Pezizomycotina</taxon>
        <taxon>Dothideomycetes</taxon>
        <taxon>Pleosporomycetidae</taxon>
        <taxon>Venturiales</taxon>
        <taxon>Venturiaceae</taxon>
        <taxon>Venturia</taxon>
    </lineage>
</organism>
<protein>
    <submittedName>
        <fullName evidence="3">Putative pectate lyase A</fullName>
    </submittedName>
</protein>
<dbReference type="GO" id="GO:0005673">
    <property type="term" value="C:transcription factor TFIIE complex"/>
    <property type="evidence" value="ECO:0007669"/>
    <property type="project" value="TreeGrafter"/>
</dbReference>
<feature type="compositionally biased region" description="Basic and acidic residues" evidence="1">
    <location>
        <begin position="294"/>
        <end position="303"/>
    </location>
</feature>
<accession>A0A4Z1NPI3</accession>
<dbReference type="GO" id="GO:0006367">
    <property type="term" value="P:transcription initiation at RNA polymerase II promoter"/>
    <property type="evidence" value="ECO:0007669"/>
    <property type="project" value="TreeGrafter"/>
</dbReference>
<dbReference type="Pfam" id="PF02002">
    <property type="entry name" value="TFIIE_alpha"/>
    <property type="match status" value="1"/>
</dbReference>
<proteinExistence type="predicted"/>
<sequence length="403" mass="44665">MDDAQQLVRMISRSFYAVECRVMVDALIKHSALNIDEFRVIFNNKSMTRVEVQKITGRLRDGGLMSVFQQQEQKANALKPTTVEYYYIDYRRAVDAIKYRLHTLSDDRKKKAGPTLKKKEYKCQQCKSEWEELEVVDKVDPQGRNSGFLCHTCDFPLDYYPANEESIQADGLVGQLNTATGWINDLLQKIDGLEIPEVTGDSAMRDRVKLPKEEARLAAPAMDQSEPVKVKPQTVKGIVGPAQTIEVAITTNSESTAAQQAADAAAKAAKAAQNQLPSWHTHSTVTNEVTNAGNREEVARRERESGMGAIVNDAPEEKKAQIDDVESLFAMIDAQKRSNANEEESEEESDEEDQFEEVVAAVTPPEAKKVKLGDAATGDVSTATNTPVAEAEESDDDEFEDAT</sequence>
<dbReference type="STRING" id="86259.A0A4Z1NPI3"/>
<dbReference type="GO" id="GO:0016829">
    <property type="term" value="F:lyase activity"/>
    <property type="evidence" value="ECO:0007669"/>
    <property type="project" value="UniProtKB-KW"/>
</dbReference>
<evidence type="ECO:0000313" key="4">
    <source>
        <dbReference type="Proteomes" id="UP000298493"/>
    </source>
</evidence>
<name>A0A4Z1NPI3_9PEZI</name>
<comment type="caution">
    <text evidence="3">The sequence shown here is derived from an EMBL/GenBank/DDBJ whole genome shotgun (WGS) entry which is preliminary data.</text>
</comment>
<dbReference type="PANTHER" id="PTHR13097">
    <property type="entry name" value="TRANSCRIPTION INITIATION FACTOR IIE, ALPHA SUBUNIT"/>
    <property type="match status" value="1"/>
</dbReference>
<feature type="compositionally biased region" description="Polar residues" evidence="1">
    <location>
        <begin position="274"/>
        <end position="293"/>
    </location>
</feature>
<feature type="compositionally biased region" description="Acidic residues" evidence="1">
    <location>
        <begin position="390"/>
        <end position="403"/>
    </location>
</feature>
<dbReference type="AlphaFoldDB" id="A0A4Z1NPI3"/>
<feature type="region of interest" description="Disordered" evidence="1">
    <location>
        <begin position="273"/>
        <end position="303"/>
    </location>
</feature>
<keyword evidence="3" id="KW-0456">Lyase</keyword>
<dbReference type="EMBL" id="SNSC02000022">
    <property type="protein sequence ID" value="TID14639.1"/>
    <property type="molecule type" value="Genomic_DNA"/>
</dbReference>
<dbReference type="InterPro" id="IPR024550">
    <property type="entry name" value="TFIIEa/SarR/Rpc3_HTH_dom"/>
</dbReference>
<evidence type="ECO:0000256" key="1">
    <source>
        <dbReference type="SAM" id="MobiDB-lite"/>
    </source>
</evidence>
<reference evidence="3 4" key="1">
    <citation type="submission" date="2019-04" db="EMBL/GenBank/DDBJ databases">
        <title>High contiguity whole genome sequence and gene annotation resource for two Venturia nashicola isolates.</title>
        <authorList>
            <person name="Prokchorchik M."/>
            <person name="Won K."/>
            <person name="Lee Y."/>
            <person name="Choi E.D."/>
            <person name="Segonzac C."/>
            <person name="Sohn K.H."/>
        </authorList>
    </citation>
    <scope>NUCLEOTIDE SEQUENCE [LARGE SCALE GENOMIC DNA]</scope>
    <source>
        <strain evidence="3 4">PRI2</strain>
    </source>
</reference>
<keyword evidence="4" id="KW-1185">Reference proteome</keyword>
<evidence type="ECO:0000313" key="3">
    <source>
        <dbReference type="EMBL" id="TID14639.1"/>
    </source>
</evidence>
<dbReference type="Proteomes" id="UP000298493">
    <property type="component" value="Unassembled WGS sequence"/>
</dbReference>
<gene>
    <name evidence="3" type="ORF">E6O75_ATG08785</name>
</gene>
<dbReference type="PANTHER" id="PTHR13097:SF7">
    <property type="entry name" value="GENERAL TRANSCRIPTION FACTOR IIE SUBUNIT 1"/>
    <property type="match status" value="1"/>
</dbReference>
<evidence type="ECO:0000259" key="2">
    <source>
        <dbReference type="Pfam" id="PF02002"/>
    </source>
</evidence>
<feature type="domain" description="TFIIEalpha/SarR/Rpc3 HTH" evidence="2">
    <location>
        <begin position="7"/>
        <end position="107"/>
    </location>
</feature>
<feature type="region of interest" description="Disordered" evidence="1">
    <location>
        <begin position="336"/>
        <end position="403"/>
    </location>
</feature>
<feature type="compositionally biased region" description="Acidic residues" evidence="1">
    <location>
        <begin position="341"/>
        <end position="356"/>
    </location>
</feature>
<dbReference type="InterPro" id="IPR039997">
    <property type="entry name" value="TFE"/>
</dbReference>